<protein>
    <submittedName>
        <fullName evidence="2">(northern house mosquito) hypothetical protein</fullName>
    </submittedName>
</protein>
<evidence type="ECO:0000313" key="2">
    <source>
        <dbReference type="EMBL" id="CAG6487924.1"/>
    </source>
</evidence>
<organism evidence="2">
    <name type="scientific">Culex pipiens</name>
    <name type="common">House mosquito</name>
    <dbReference type="NCBI Taxonomy" id="7175"/>
    <lineage>
        <taxon>Eukaryota</taxon>
        <taxon>Metazoa</taxon>
        <taxon>Ecdysozoa</taxon>
        <taxon>Arthropoda</taxon>
        <taxon>Hexapoda</taxon>
        <taxon>Insecta</taxon>
        <taxon>Pterygota</taxon>
        <taxon>Neoptera</taxon>
        <taxon>Endopterygota</taxon>
        <taxon>Diptera</taxon>
        <taxon>Nematocera</taxon>
        <taxon>Culicoidea</taxon>
        <taxon>Culicidae</taxon>
        <taxon>Culicinae</taxon>
        <taxon>Culicini</taxon>
        <taxon>Culex</taxon>
        <taxon>Culex</taxon>
    </lineage>
</organism>
<evidence type="ECO:0000256" key="1">
    <source>
        <dbReference type="SAM" id="SignalP"/>
    </source>
</evidence>
<reference evidence="2" key="1">
    <citation type="submission" date="2021-05" db="EMBL/GenBank/DDBJ databases">
        <authorList>
            <person name="Alioto T."/>
            <person name="Alioto T."/>
            <person name="Gomez Garrido J."/>
        </authorList>
    </citation>
    <scope>NUCLEOTIDE SEQUENCE</scope>
</reference>
<proteinExistence type="predicted"/>
<keyword evidence="1" id="KW-0732">Signal</keyword>
<feature type="signal peptide" evidence="1">
    <location>
        <begin position="1"/>
        <end position="24"/>
    </location>
</feature>
<name>A0A8D8C861_CULPI</name>
<dbReference type="EMBL" id="HBUE01108808">
    <property type="protein sequence ID" value="CAG6487924.1"/>
    <property type="molecule type" value="Transcribed_RNA"/>
</dbReference>
<sequence length="177" mass="20378">MSPFVTCPWKLTFVVFLMVASCCSQVNDKSLNPITASESSNKPLIRHTRALGFFQKIATMGRLFYQQYNDTTWTLKNVYDILSNEFTDTFTTTTPNPLLPTTTADPSTSTTAKYRISRVELGVILNRNYRGLQKLFRTEWNDAWNQTKYNVDFYKQELKNSAFPKITRNTTTTTVKP</sequence>
<feature type="chain" id="PRO_5034228230" evidence="1">
    <location>
        <begin position="25"/>
        <end position="177"/>
    </location>
</feature>
<dbReference type="AlphaFoldDB" id="A0A8D8C861"/>
<accession>A0A8D8C861</accession>